<dbReference type="RefSeq" id="WP_091616119.1">
    <property type="nucleotide sequence ID" value="NZ_FNNC01000006.1"/>
</dbReference>
<dbReference type="GO" id="GO:0005829">
    <property type="term" value="C:cytosol"/>
    <property type="evidence" value="ECO:0007669"/>
    <property type="project" value="TreeGrafter"/>
</dbReference>
<dbReference type="NCBIfam" id="TIGR03558">
    <property type="entry name" value="oxido_grp_1"/>
    <property type="match status" value="1"/>
</dbReference>
<dbReference type="AlphaFoldDB" id="A0A1H2X7C5"/>
<dbReference type="InterPro" id="IPR050766">
    <property type="entry name" value="Bact_Lucif_Oxidored"/>
</dbReference>
<sequence length="338" mass="37595">MKLSILDQSIMPYGETPETTFAWTGEYARIAEELGYHRFWVSEHHGTKHIAGSAPEVLIAHLAACTKRIKVGSGAVLLPHYSAFKVAEVFEVLASLYSDRIDLGLGRAPGAMPNVTRALHEGGSRNAARYPEQLEELLTFLSPEGNKYEGLYDYATVTPRAQVKPAVWILGSSRDSAKTAAENGLPFCFAHFINPDEGFQAADYYHEHFQPSSVCPAPYFMLAVSALAAESERQAEEWRAVGDYVSSVTAKGLGLLGVPSYEMIKDVTYMDEEKDMFRKNRYHNAVGTIDQVEEKLKWLEKAYGAEEIMTAGITPSFEEKAASMRRIADRFKISYSQV</sequence>
<evidence type="ECO:0000259" key="2">
    <source>
        <dbReference type="Pfam" id="PF00296"/>
    </source>
</evidence>
<evidence type="ECO:0000256" key="1">
    <source>
        <dbReference type="ARBA" id="ARBA00007789"/>
    </source>
</evidence>
<comment type="similarity">
    <text evidence="1">To bacterial alkanal monooxygenase alpha and beta chains.</text>
</comment>
<dbReference type="OrthoDB" id="9780518at2"/>
<keyword evidence="4" id="KW-1185">Reference proteome</keyword>
<dbReference type="PANTHER" id="PTHR30137:SF19">
    <property type="entry name" value="LUCIFERASE-LIKE MONOOXYGENASE"/>
    <property type="match status" value="1"/>
</dbReference>
<dbReference type="GO" id="GO:0016705">
    <property type="term" value="F:oxidoreductase activity, acting on paired donors, with incorporation or reduction of molecular oxygen"/>
    <property type="evidence" value="ECO:0007669"/>
    <property type="project" value="InterPro"/>
</dbReference>
<evidence type="ECO:0000313" key="3">
    <source>
        <dbReference type="EMBL" id="SDW88715.1"/>
    </source>
</evidence>
<dbReference type="Pfam" id="PF00296">
    <property type="entry name" value="Bac_luciferase"/>
    <property type="match status" value="1"/>
</dbReference>
<dbReference type="EMBL" id="FNNC01000006">
    <property type="protein sequence ID" value="SDW88715.1"/>
    <property type="molecule type" value="Genomic_DNA"/>
</dbReference>
<dbReference type="STRING" id="1122204.SAMN05421781_2689"/>
<name>A0A1H2X7C5_9BACI</name>
<protein>
    <submittedName>
        <fullName evidence="3">Luciferase family oxidoreductase, group 1</fullName>
    </submittedName>
</protein>
<accession>A0A1H2X7C5</accession>
<evidence type="ECO:0000313" key="4">
    <source>
        <dbReference type="Proteomes" id="UP000199488"/>
    </source>
</evidence>
<gene>
    <name evidence="3" type="ORF">SAMN05421781_2689</name>
</gene>
<dbReference type="Proteomes" id="UP000199488">
    <property type="component" value="Unassembled WGS sequence"/>
</dbReference>
<dbReference type="InterPro" id="IPR019949">
    <property type="entry name" value="CmoO-like"/>
</dbReference>
<dbReference type="InterPro" id="IPR011251">
    <property type="entry name" value="Luciferase-like_dom"/>
</dbReference>
<dbReference type="InterPro" id="IPR036661">
    <property type="entry name" value="Luciferase-like_sf"/>
</dbReference>
<feature type="domain" description="Luciferase-like" evidence="2">
    <location>
        <begin position="16"/>
        <end position="260"/>
    </location>
</feature>
<dbReference type="Gene3D" id="3.20.20.30">
    <property type="entry name" value="Luciferase-like domain"/>
    <property type="match status" value="1"/>
</dbReference>
<proteinExistence type="predicted"/>
<organism evidence="3 4">
    <name type="scientific">Marinococcus luteus</name>
    <dbReference type="NCBI Taxonomy" id="1122204"/>
    <lineage>
        <taxon>Bacteria</taxon>
        <taxon>Bacillati</taxon>
        <taxon>Bacillota</taxon>
        <taxon>Bacilli</taxon>
        <taxon>Bacillales</taxon>
        <taxon>Bacillaceae</taxon>
        <taxon>Marinococcus</taxon>
    </lineage>
</organism>
<dbReference type="PANTHER" id="PTHR30137">
    <property type="entry name" value="LUCIFERASE-LIKE MONOOXYGENASE"/>
    <property type="match status" value="1"/>
</dbReference>
<dbReference type="SUPFAM" id="SSF51679">
    <property type="entry name" value="Bacterial luciferase-like"/>
    <property type="match status" value="1"/>
</dbReference>
<reference evidence="3 4" key="1">
    <citation type="submission" date="2016-10" db="EMBL/GenBank/DDBJ databases">
        <authorList>
            <person name="de Groot N.N."/>
        </authorList>
    </citation>
    <scope>NUCLEOTIDE SEQUENCE [LARGE SCALE GENOMIC DNA]</scope>
    <source>
        <strain evidence="3 4">DSM 23126</strain>
    </source>
</reference>